<protein>
    <submittedName>
        <fullName evidence="1">Glycosyltransferase family 4 protein</fullName>
        <ecNumber evidence="1">2.4.-.-</ecNumber>
    </submittedName>
</protein>
<name>A0ABW2S8K1_9BURK</name>
<comment type="caution">
    <text evidence="1">The sequence shown here is derived from an EMBL/GenBank/DDBJ whole genome shotgun (WGS) entry which is preliminary data.</text>
</comment>
<evidence type="ECO:0000313" key="1">
    <source>
        <dbReference type="EMBL" id="MFC7459453.1"/>
    </source>
</evidence>
<dbReference type="RefSeq" id="WP_382198699.1">
    <property type="nucleotide sequence ID" value="NZ_JBHTBZ010000009.1"/>
</dbReference>
<dbReference type="Proteomes" id="UP001596457">
    <property type="component" value="Unassembled WGS sequence"/>
</dbReference>
<dbReference type="Pfam" id="PF13692">
    <property type="entry name" value="Glyco_trans_1_4"/>
    <property type="match status" value="1"/>
</dbReference>
<dbReference type="Gene3D" id="3.40.50.2000">
    <property type="entry name" value="Glycogen Phosphorylase B"/>
    <property type="match status" value="2"/>
</dbReference>
<dbReference type="InterPro" id="IPR050194">
    <property type="entry name" value="Glycosyltransferase_grp1"/>
</dbReference>
<dbReference type="GO" id="GO:0016757">
    <property type="term" value="F:glycosyltransferase activity"/>
    <property type="evidence" value="ECO:0007669"/>
    <property type="project" value="UniProtKB-KW"/>
</dbReference>
<accession>A0ABW2S8K1</accession>
<dbReference type="EC" id="2.4.-.-" evidence="1"/>
<dbReference type="CDD" id="cd03801">
    <property type="entry name" value="GT4_PimA-like"/>
    <property type="match status" value="1"/>
</dbReference>
<organism evidence="1 2">
    <name type="scientific">Hydrogenophaga defluvii</name>
    <dbReference type="NCBI Taxonomy" id="249410"/>
    <lineage>
        <taxon>Bacteria</taxon>
        <taxon>Pseudomonadati</taxon>
        <taxon>Pseudomonadota</taxon>
        <taxon>Betaproteobacteria</taxon>
        <taxon>Burkholderiales</taxon>
        <taxon>Comamonadaceae</taxon>
        <taxon>Hydrogenophaga</taxon>
    </lineage>
</organism>
<keyword evidence="1" id="KW-0328">Glycosyltransferase</keyword>
<keyword evidence="2" id="KW-1185">Reference proteome</keyword>
<dbReference type="SUPFAM" id="SSF53756">
    <property type="entry name" value="UDP-Glycosyltransferase/glycogen phosphorylase"/>
    <property type="match status" value="1"/>
</dbReference>
<dbReference type="EMBL" id="JBHTBZ010000009">
    <property type="protein sequence ID" value="MFC7459453.1"/>
    <property type="molecule type" value="Genomic_DNA"/>
</dbReference>
<dbReference type="PANTHER" id="PTHR45947:SF15">
    <property type="entry name" value="TEICHURONIC ACID BIOSYNTHESIS GLYCOSYLTRANSFERASE TUAC-RELATED"/>
    <property type="match status" value="1"/>
</dbReference>
<gene>
    <name evidence="1" type="ORF">ACFQU0_03320</name>
</gene>
<dbReference type="PANTHER" id="PTHR45947">
    <property type="entry name" value="SULFOQUINOVOSYL TRANSFERASE SQD2"/>
    <property type="match status" value="1"/>
</dbReference>
<evidence type="ECO:0000313" key="2">
    <source>
        <dbReference type="Proteomes" id="UP001596457"/>
    </source>
</evidence>
<keyword evidence="1" id="KW-0808">Transferase</keyword>
<reference evidence="2" key="1">
    <citation type="journal article" date="2019" name="Int. J. Syst. Evol. Microbiol.">
        <title>The Global Catalogue of Microorganisms (GCM) 10K type strain sequencing project: providing services to taxonomists for standard genome sequencing and annotation.</title>
        <authorList>
            <consortium name="The Broad Institute Genomics Platform"/>
            <consortium name="The Broad Institute Genome Sequencing Center for Infectious Disease"/>
            <person name="Wu L."/>
            <person name="Ma J."/>
        </authorList>
    </citation>
    <scope>NUCLEOTIDE SEQUENCE [LARGE SCALE GENOMIC DNA]</scope>
    <source>
        <strain evidence="2">CCUG 53903</strain>
    </source>
</reference>
<proteinExistence type="predicted"/>
<sequence>MKVAYFINQYPKVSHSFIRREILALERQGVEVTRMALRGWNDLVVDAEDQSEQRLTHYVLKGGLSGLLAAVLGQMLRNPLRFFSAWLAATRMARMSDRPLPYHWIYLAEACKVLALLRGKGVDHLHAHFGTNSAEVVMLTRLLGGPSYSFTVHGPEEFDKPQGLHLSKKIESSRFVVAISSFGRSQLFRWISSSHWPKVKVVHCGVESSFHDQRVTPVPDVPRMVCVGRLCEQKGQLLLLQALRDVLAHGVACELVLAGDGEMRPQVDRFIEQHGLHRFVRITGWISSAQVRQELLSARAMVLPSFAEGLPVVLMEAMALARPVLTTAIAGIPELVEHREHGWLVPAGDVDALVHAMLEVLRTPASRLSEMGRAGRERVLLRHDVDTEARKLVSLFKGAA</sequence>